<protein>
    <submittedName>
        <fullName evidence="5">ArsR family transcriptional regulator</fullName>
    </submittedName>
</protein>
<dbReference type="PANTHER" id="PTHR33154:SF33">
    <property type="entry name" value="TRANSCRIPTIONAL REPRESSOR SDPR"/>
    <property type="match status" value="1"/>
</dbReference>
<feature type="domain" description="HTH arsR-type" evidence="4">
    <location>
        <begin position="2"/>
        <end position="98"/>
    </location>
</feature>
<evidence type="ECO:0000259" key="4">
    <source>
        <dbReference type="PROSITE" id="PS50987"/>
    </source>
</evidence>
<evidence type="ECO:0000256" key="2">
    <source>
        <dbReference type="ARBA" id="ARBA00023125"/>
    </source>
</evidence>
<keyword evidence="1" id="KW-0805">Transcription regulation</keyword>
<dbReference type="SUPFAM" id="SSF46785">
    <property type="entry name" value="Winged helix' DNA-binding domain"/>
    <property type="match status" value="1"/>
</dbReference>
<dbReference type="Proteomes" id="UP000324974">
    <property type="component" value="Chromosome"/>
</dbReference>
<dbReference type="Pfam" id="PF12840">
    <property type="entry name" value="HTH_20"/>
    <property type="match status" value="1"/>
</dbReference>
<organism evidence="5 6">
    <name type="scientific">Limnoglobus roseus</name>
    <dbReference type="NCBI Taxonomy" id="2598579"/>
    <lineage>
        <taxon>Bacteria</taxon>
        <taxon>Pseudomonadati</taxon>
        <taxon>Planctomycetota</taxon>
        <taxon>Planctomycetia</taxon>
        <taxon>Gemmatales</taxon>
        <taxon>Gemmataceae</taxon>
        <taxon>Limnoglobus</taxon>
    </lineage>
</organism>
<dbReference type="GO" id="GO:0003700">
    <property type="term" value="F:DNA-binding transcription factor activity"/>
    <property type="evidence" value="ECO:0007669"/>
    <property type="project" value="InterPro"/>
</dbReference>
<evidence type="ECO:0000256" key="1">
    <source>
        <dbReference type="ARBA" id="ARBA00023015"/>
    </source>
</evidence>
<keyword evidence="3" id="KW-0804">Transcription</keyword>
<dbReference type="PROSITE" id="PS50987">
    <property type="entry name" value="HTH_ARSR_2"/>
    <property type="match status" value="1"/>
</dbReference>
<dbReference type="PANTHER" id="PTHR33154">
    <property type="entry name" value="TRANSCRIPTIONAL REGULATOR, ARSR FAMILY"/>
    <property type="match status" value="1"/>
</dbReference>
<dbReference type="OrthoDB" id="9794330at2"/>
<sequence>MTDPKAARALAARLVAVGDFTRLQIVAEIAAHGPVTVGVVAERLGVPMVNMSQHLKMLRQAGILADQKLGRHVEYRFAPGVFIPPATADELGTLHFGAWRISIGRKKGK</sequence>
<reference evidence="6" key="1">
    <citation type="submission" date="2019-08" db="EMBL/GenBank/DDBJ databases">
        <title>Limnoglobus roseus gen. nov., sp. nov., a novel freshwater planctomycete with a giant genome from the family Gemmataceae.</title>
        <authorList>
            <person name="Kulichevskaya I.S."/>
            <person name="Naumoff D.G."/>
            <person name="Miroshnikov K."/>
            <person name="Ivanova A."/>
            <person name="Philippov D.A."/>
            <person name="Hakobyan A."/>
            <person name="Rijpstra I.C."/>
            <person name="Sinninghe Damste J.S."/>
            <person name="Liesack W."/>
            <person name="Dedysh S.N."/>
        </authorList>
    </citation>
    <scope>NUCLEOTIDE SEQUENCE [LARGE SCALE GENOMIC DNA]</scope>
    <source>
        <strain evidence="6">PX52</strain>
    </source>
</reference>
<dbReference type="InterPro" id="IPR011991">
    <property type="entry name" value="ArsR-like_HTH"/>
</dbReference>
<dbReference type="EMBL" id="CP042425">
    <property type="protein sequence ID" value="QEL17435.1"/>
    <property type="molecule type" value="Genomic_DNA"/>
</dbReference>
<dbReference type="CDD" id="cd00090">
    <property type="entry name" value="HTH_ARSR"/>
    <property type="match status" value="1"/>
</dbReference>
<dbReference type="InterPro" id="IPR036390">
    <property type="entry name" value="WH_DNA-bd_sf"/>
</dbReference>
<dbReference type="InterPro" id="IPR001845">
    <property type="entry name" value="HTH_ArsR_DNA-bd_dom"/>
</dbReference>
<dbReference type="GO" id="GO:0003677">
    <property type="term" value="F:DNA binding"/>
    <property type="evidence" value="ECO:0007669"/>
    <property type="project" value="UniProtKB-KW"/>
</dbReference>
<accession>A0A5C1AFR7</accession>
<dbReference type="RefSeq" id="WP_149112046.1">
    <property type="nucleotide sequence ID" value="NZ_CP042425.1"/>
</dbReference>
<evidence type="ECO:0000313" key="6">
    <source>
        <dbReference type="Proteomes" id="UP000324974"/>
    </source>
</evidence>
<dbReference type="AlphaFoldDB" id="A0A5C1AFR7"/>
<name>A0A5C1AFR7_9BACT</name>
<keyword evidence="2" id="KW-0238">DNA-binding</keyword>
<dbReference type="NCBIfam" id="NF033788">
    <property type="entry name" value="HTH_metalloreg"/>
    <property type="match status" value="1"/>
</dbReference>
<keyword evidence="6" id="KW-1185">Reference proteome</keyword>
<dbReference type="InterPro" id="IPR051081">
    <property type="entry name" value="HTH_MetalResp_TranReg"/>
</dbReference>
<proteinExistence type="predicted"/>
<dbReference type="PRINTS" id="PR00778">
    <property type="entry name" value="HTHARSR"/>
</dbReference>
<dbReference type="SMART" id="SM00418">
    <property type="entry name" value="HTH_ARSR"/>
    <property type="match status" value="1"/>
</dbReference>
<evidence type="ECO:0000313" key="5">
    <source>
        <dbReference type="EMBL" id="QEL17435.1"/>
    </source>
</evidence>
<dbReference type="KEGG" id="lrs:PX52LOC_04424"/>
<evidence type="ECO:0000256" key="3">
    <source>
        <dbReference type="ARBA" id="ARBA00023163"/>
    </source>
</evidence>
<dbReference type="InterPro" id="IPR036388">
    <property type="entry name" value="WH-like_DNA-bd_sf"/>
</dbReference>
<gene>
    <name evidence="5" type="ORF">PX52LOC_04424</name>
</gene>
<dbReference type="Gene3D" id="1.10.10.10">
    <property type="entry name" value="Winged helix-like DNA-binding domain superfamily/Winged helix DNA-binding domain"/>
    <property type="match status" value="1"/>
</dbReference>